<organism evidence="2 3">
    <name type="scientific">Streptomyces dysideae</name>
    <dbReference type="NCBI Taxonomy" id="909626"/>
    <lineage>
        <taxon>Bacteria</taxon>
        <taxon>Bacillati</taxon>
        <taxon>Actinomycetota</taxon>
        <taxon>Actinomycetes</taxon>
        <taxon>Kitasatosporales</taxon>
        <taxon>Streptomycetaceae</taxon>
        <taxon>Streptomyces</taxon>
    </lineage>
</organism>
<keyword evidence="3" id="KW-1185">Reference proteome</keyword>
<dbReference type="InterPro" id="IPR050706">
    <property type="entry name" value="Cyclic-di-GMP_PDE-like"/>
</dbReference>
<dbReference type="STRING" id="909626.AQJ91_40580"/>
<feature type="domain" description="EAL" evidence="1">
    <location>
        <begin position="1"/>
        <end position="83"/>
    </location>
</feature>
<dbReference type="PANTHER" id="PTHR33121">
    <property type="entry name" value="CYCLIC DI-GMP PHOSPHODIESTERASE PDEF"/>
    <property type="match status" value="1"/>
</dbReference>
<proteinExistence type="predicted"/>
<name>A0A101URM6_9ACTN</name>
<dbReference type="InterPro" id="IPR001633">
    <property type="entry name" value="EAL_dom"/>
</dbReference>
<dbReference type="AlphaFoldDB" id="A0A101URM6"/>
<dbReference type="Proteomes" id="UP000053260">
    <property type="component" value="Unassembled WGS sequence"/>
</dbReference>
<dbReference type="PANTHER" id="PTHR33121:SF70">
    <property type="entry name" value="SIGNALING PROTEIN YKOW"/>
    <property type="match status" value="1"/>
</dbReference>
<reference evidence="2 3" key="1">
    <citation type="submission" date="2015-10" db="EMBL/GenBank/DDBJ databases">
        <title>Draft genome sequence of Streptomyces sp. RV15, isolated from a marine sponge.</title>
        <authorList>
            <person name="Ruckert C."/>
            <person name="Abdelmohsen U.R."/>
            <person name="Winkler A."/>
            <person name="Hentschel U."/>
            <person name="Kalinowski J."/>
            <person name="Kampfer P."/>
            <person name="Glaeser S."/>
        </authorList>
    </citation>
    <scope>NUCLEOTIDE SEQUENCE [LARGE SCALE GENOMIC DNA]</scope>
    <source>
        <strain evidence="2 3">RV15</strain>
    </source>
</reference>
<sequence>MNVSARQFRDAGFVDQVGEALRTPGLAPGSLRLELTETVLLRRDTQIQAVLHALKDLGVHIAVDDFGTGFSSLRSLRDFPSTY</sequence>
<dbReference type="EMBL" id="LMXB01000109">
    <property type="protein sequence ID" value="KUO15610.1"/>
    <property type="molecule type" value="Genomic_DNA"/>
</dbReference>
<dbReference type="Gene3D" id="3.20.20.450">
    <property type="entry name" value="EAL domain"/>
    <property type="match status" value="1"/>
</dbReference>
<gene>
    <name evidence="2" type="ORF">AQJ91_40580</name>
</gene>
<dbReference type="PROSITE" id="PS50883">
    <property type="entry name" value="EAL"/>
    <property type="match status" value="1"/>
</dbReference>
<dbReference type="GO" id="GO:0071111">
    <property type="term" value="F:cyclic-guanylate-specific phosphodiesterase activity"/>
    <property type="evidence" value="ECO:0007669"/>
    <property type="project" value="InterPro"/>
</dbReference>
<comment type="caution">
    <text evidence="2">The sequence shown here is derived from an EMBL/GenBank/DDBJ whole genome shotgun (WGS) entry which is preliminary data.</text>
</comment>
<evidence type="ECO:0000313" key="3">
    <source>
        <dbReference type="Proteomes" id="UP000053260"/>
    </source>
</evidence>
<dbReference type="CDD" id="cd01948">
    <property type="entry name" value="EAL"/>
    <property type="match status" value="1"/>
</dbReference>
<evidence type="ECO:0000259" key="1">
    <source>
        <dbReference type="PROSITE" id="PS50883"/>
    </source>
</evidence>
<dbReference type="SUPFAM" id="SSF141868">
    <property type="entry name" value="EAL domain-like"/>
    <property type="match status" value="1"/>
</dbReference>
<protein>
    <recommendedName>
        <fullName evidence="1">EAL domain-containing protein</fullName>
    </recommendedName>
</protein>
<evidence type="ECO:0000313" key="2">
    <source>
        <dbReference type="EMBL" id="KUO15610.1"/>
    </source>
</evidence>
<dbReference type="InterPro" id="IPR035919">
    <property type="entry name" value="EAL_sf"/>
</dbReference>
<dbReference type="Pfam" id="PF00563">
    <property type="entry name" value="EAL"/>
    <property type="match status" value="1"/>
</dbReference>
<accession>A0A101URM6</accession>